<accession>A0A9W8E3B8</accession>
<dbReference type="GO" id="GO:0005634">
    <property type="term" value="C:nucleus"/>
    <property type="evidence" value="ECO:0007669"/>
    <property type="project" value="UniProtKB-SubCell"/>
</dbReference>
<keyword evidence="10" id="KW-0175">Coiled coil</keyword>
<dbReference type="Pfam" id="PF03980">
    <property type="entry name" value="Nnf1"/>
    <property type="match status" value="1"/>
</dbReference>
<organism evidence="11 12">
    <name type="scientific">Dispira parvispora</name>
    <dbReference type="NCBI Taxonomy" id="1520584"/>
    <lineage>
        <taxon>Eukaryota</taxon>
        <taxon>Fungi</taxon>
        <taxon>Fungi incertae sedis</taxon>
        <taxon>Zoopagomycota</taxon>
        <taxon>Kickxellomycotina</taxon>
        <taxon>Dimargaritomycetes</taxon>
        <taxon>Dimargaritales</taxon>
        <taxon>Dimargaritaceae</taxon>
        <taxon>Dispira</taxon>
    </lineage>
</organism>
<keyword evidence="5" id="KW-0498">Mitosis</keyword>
<dbReference type="Proteomes" id="UP001150925">
    <property type="component" value="Unassembled WGS sequence"/>
</dbReference>
<evidence type="ECO:0000256" key="9">
    <source>
        <dbReference type="ARBA" id="ARBA00023328"/>
    </source>
</evidence>
<dbReference type="GO" id="GO:0007059">
    <property type="term" value="P:chromosome segregation"/>
    <property type="evidence" value="ECO:0007669"/>
    <property type="project" value="TreeGrafter"/>
</dbReference>
<evidence type="ECO:0000256" key="3">
    <source>
        <dbReference type="ARBA" id="ARBA00022454"/>
    </source>
</evidence>
<feature type="coiled-coil region" evidence="10">
    <location>
        <begin position="133"/>
        <end position="160"/>
    </location>
</feature>
<dbReference type="PANTHER" id="PTHR15459:SF3">
    <property type="entry name" value="POLYAMINE-MODULATED FACTOR 1"/>
    <property type="match status" value="1"/>
</dbReference>
<evidence type="ECO:0000256" key="7">
    <source>
        <dbReference type="ARBA" id="ARBA00023242"/>
    </source>
</evidence>
<evidence type="ECO:0000313" key="11">
    <source>
        <dbReference type="EMBL" id="KAJ1967399.1"/>
    </source>
</evidence>
<name>A0A9W8E3B8_9FUNG</name>
<dbReference type="AlphaFoldDB" id="A0A9W8E3B8"/>
<proteinExistence type="predicted"/>
<dbReference type="GO" id="GO:0000444">
    <property type="term" value="C:MIS12/MIND type complex"/>
    <property type="evidence" value="ECO:0007669"/>
    <property type="project" value="InterPro"/>
</dbReference>
<evidence type="ECO:0000256" key="2">
    <source>
        <dbReference type="ARBA" id="ARBA00004629"/>
    </source>
</evidence>
<keyword evidence="12" id="KW-1185">Reference proteome</keyword>
<reference evidence="11" key="1">
    <citation type="submission" date="2022-07" db="EMBL/GenBank/DDBJ databases">
        <title>Phylogenomic reconstructions and comparative analyses of Kickxellomycotina fungi.</title>
        <authorList>
            <person name="Reynolds N.K."/>
            <person name="Stajich J.E."/>
            <person name="Barry K."/>
            <person name="Grigoriev I.V."/>
            <person name="Crous P."/>
            <person name="Smith M.E."/>
        </authorList>
    </citation>
    <scope>NUCLEOTIDE SEQUENCE</scope>
    <source>
        <strain evidence="11">RSA 1196</strain>
    </source>
</reference>
<keyword evidence="4" id="KW-0132">Cell division</keyword>
<dbReference type="OrthoDB" id="18453at2759"/>
<evidence type="ECO:0000313" key="12">
    <source>
        <dbReference type="Proteomes" id="UP001150925"/>
    </source>
</evidence>
<dbReference type="PANTHER" id="PTHR15459">
    <property type="entry name" value="POLYAMINE-MODULATED FACTOR 1"/>
    <property type="match status" value="1"/>
</dbReference>
<comment type="caution">
    <text evidence="11">The sequence shown here is derived from an EMBL/GenBank/DDBJ whole genome shotgun (WGS) entry which is preliminary data.</text>
</comment>
<keyword evidence="6" id="KW-0995">Kinetochore</keyword>
<protein>
    <submittedName>
        <fullName evidence="11">Uncharacterized protein</fullName>
    </submittedName>
</protein>
<dbReference type="EMBL" id="JANBPY010000344">
    <property type="protein sequence ID" value="KAJ1967399.1"/>
    <property type="molecule type" value="Genomic_DNA"/>
</dbReference>
<dbReference type="InterPro" id="IPR007128">
    <property type="entry name" value="PMF1/Nnf1"/>
</dbReference>
<evidence type="ECO:0000256" key="6">
    <source>
        <dbReference type="ARBA" id="ARBA00022838"/>
    </source>
</evidence>
<evidence type="ECO:0000256" key="5">
    <source>
        <dbReference type="ARBA" id="ARBA00022776"/>
    </source>
</evidence>
<evidence type="ECO:0000256" key="1">
    <source>
        <dbReference type="ARBA" id="ARBA00004123"/>
    </source>
</evidence>
<keyword evidence="7" id="KW-0539">Nucleus</keyword>
<sequence length="206" mass="23789">METQVTSPNAMTERRLRLNLLHKVINAEFDKAYNELSYENVALCFPYVAREHPEVMKAAYEQVKQAIRPTFEQGLDKVIKDYNLQTKLDQLDEIVAEAKQRSQTPQETGDATPWMALPKGSERVHRMLREKTVVAKQRELQDLTASYHQLSETNTAIKRELDKRQTELKAQLVALFRSTQKMENLLKTMQALPTENLAEFAENITP</sequence>
<keyword evidence="9" id="KW-0137">Centromere</keyword>
<evidence type="ECO:0000256" key="4">
    <source>
        <dbReference type="ARBA" id="ARBA00022618"/>
    </source>
</evidence>
<keyword evidence="8" id="KW-0131">Cell cycle</keyword>
<gene>
    <name evidence="11" type="ORF">IWQ62_001884</name>
</gene>
<evidence type="ECO:0000256" key="10">
    <source>
        <dbReference type="SAM" id="Coils"/>
    </source>
</evidence>
<comment type="subcellular location">
    <subcellularLocation>
        <location evidence="2">Chromosome</location>
        <location evidence="2">Centromere</location>
        <location evidence="2">Kinetochore</location>
    </subcellularLocation>
    <subcellularLocation>
        <location evidence="1">Nucleus</location>
    </subcellularLocation>
</comment>
<dbReference type="GO" id="GO:0051301">
    <property type="term" value="P:cell division"/>
    <property type="evidence" value="ECO:0007669"/>
    <property type="project" value="UniProtKB-KW"/>
</dbReference>
<evidence type="ECO:0000256" key="8">
    <source>
        <dbReference type="ARBA" id="ARBA00023306"/>
    </source>
</evidence>
<keyword evidence="3" id="KW-0158">Chromosome</keyword>